<evidence type="ECO:0000256" key="11">
    <source>
        <dbReference type="HAMAP-Rule" id="MF_00042"/>
    </source>
</evidence>
<dbReference type="GO" id="GO:0004523">
    <property type="term" value="F:RNA-DNA hybrid ribonuclease activity"/>
    <property type="evidence" value="ECO:0007669"/>
    <property type="project" value="UniProtKB-UniRule"/>
</dbReference>
<feature type="binding site" evidence="11">
    <location>
        <position position="47"/>
    </location>
    <ligand>
        <name>Mg(2+)</name>
        <dbReference type="ChEBI" id="CHEBI:18420"/>
        <label>1</label>
    </ligand>
</feature>
<feature type="binding site" evidence="11">
    <location>
        <position position="9"/>
    </location>
    <ligand>
        <name>Mg(2+)</name>
        <dbReference type="ChEBI" id="CHEBI:18420"/>
        <label>2</label>
    </ligand>
</feature>
<reference evidence="13 14" key="1">
    <citation type="submission" date="2020-07" db="EMBL/GenBank/DDBJ databases">
        <title>Roseicoccus Jingziensis gen. nov., sp. nov., isolated from coastal seawater.</title>
        <authorList>
            <person name="Feng X."/>
        </authorList>
    </citation>
    <scope>NUCLEOTIDE SEQUENCE [LARGE SCALE GENOMIC DNA]</scope>
    <source>
        <strain evidence="13 14">N1E253</strain>
    </source>
</reference>
<dbReference type="InterPro" id="IPR022892">
    <property type="entry name" value="RNaseHI"/>
</dbReference>
<dbReference type="CDD" id="cd09278">
    <property type="entry name" value="RNase_HI_prokaryote_like"/>
    <property type="match status" value="1"/>
</dbReference>
<accession>A0A851GM41</accession>
<feature type="domain" description="RNase H type-1" evidence="12">
    <location>
        <begin position="1"/>
        <end position="142"/>
    </location>
</feature>
<evidence type="ECO:0000256" key="2">
    <source>
        <dbReference type="ARBA" id="ARBA00004065"/>
    </source>
</evidence>
<evidence type="ECO:0000256" key="7">
    <source>
        <dbReference type="ARBA" id="ARBA00022723"/>
    </source>
</evidence>
<evidence type="ECO:0000256" key="10">
    <source>
        <dbReference type="ARBA" id="ARBA00022842"/>
    </source>
</evidence>
<keyword evidence="11" id="KW-0963">Cytoplasm</keyword>
<feature type="binding site" evidence="11">
    <location>
        <position position="69"/>
    </location>
    <ligand>
        <name>Mg(2+)</name>
        <dbReference type="ChEBI" id="CHEBI:18420"/>
        <label>1</label>
    </ligand>
</feature>
<keyword evidence="7 11" id="KW-0479">Metal-binding</keyword>
<comment type="catalytic activity">
    <reaction evidence="1 11">
        <text>Endonucleolytic cleavage to 5'-phosphomonoester.</text>
        <dbReference type="EC" id="3.1.26.4"/>
    </reaction>
</comment>
<comment type="subunit">
    <text evidence="4 11">Monomer.</text>
</comment>
<dbReference type="Gene3D" id="3.30.420.10">
    <property type="entry name" value="Ribonuclease H-like superfamily/Ribonuclease H"/>
    <property type="match status" value="1"/>
</dbReference>
<dbReference type="NCBIfam" id="NF001236">
    <property type="entry name" value="PRK00203.1"/>
    <property type="match status" value="1"/>
</dbReference>
<protein>
    <recommendedName>
        <fullName evidence="5 11">Ribonuclease H</fullName>
        <shortName evidence="11">RNase H</shortName>
        <ecNumber evidence="5 11">3.1.26.4</ecNumber>
    </recommendedName>
</protein>
<evidence type="ECO:0000313" key="13">
    <source>
        <dbReference type="EMBL" id="NWK56127.1"/>
    </source>
</evidence>
<comment type="function">
    <text evidence="2 11">Endonuclease that specifically degrades the RNA of RNA-DNA hybrids.</text>
</comment>
<dbReference type="GO" id="GO:0003676">
    <property type="term" value="F:nucleic acid binding"/>
    <property type="evidence" value="ECO:0007669"/>
    <property type="project" value="InterPro"/>
</dbReference>
<feature type="binding site" evidence="11">
    <location>
        <position position="9"/>
    </location>
    <ligand>
        <name>Mg(2+)</name>
        <dbReference type="ChEBI" id="CHEBI:18420"/>
        <label>1</label>
    </ligand>
</feature>
<evidence type="ECO:0000256" key="1">
    <source>
        <dbReference type="ARBA" id="ARBA00000077"/>
    </source>
</evidence>
<dbReference type="PROSITE" id="PS50879">
    <property type="entry name" value="RNASE_H_1"/>
    <property type="match status" value="1"/>
</dbReference>
<dbReference type="SUPFAM" id="SSF53098">
    <property type="entry name" value="Ribonuclease H-like"/>
    <property type="match status" value="1"/>
</dbReference>
<feature type="binding site" evidence="11">
    <location>
        <position position="134"/>
    </location>
    <ligand>
        <name>Mg(2+)</name>
        <dbReference type="ChEBI" id="CHEBI:18420"/>
        <label>2</label>
    </ligand>
</feature>
<evidence type="ECO:0000259" key="12">
    <source>
        <dbReference type="PROSITE" id="PS50879"/>
    </source>
</evidence>
<keyword evidence="14" id="KW-1185">Reference proteome</keyword>
<evidence type="ECO:0000256" key="9">
    <source>
        <dbReference type="ARBA" id="ARBA00022801"/>
    </source>
</evidence>
<proteinExistence type="inferred from homology"/>
<dbReference type="HAMAP" id="MF_00042">
    <property type="entry name" value="RNase_H"/>
    <property type="match status" value="1"/>
</dbReference>
<dbReference type="EMBL" id="JACBAZ010000004">
    <property type="protein sequence ID" value="NWK56127.1"/>
    <property type="molecule type" value="Genomic_DNA"/>
</dbReference>
<dbReference type="EC" id="3.1.26.4" evidence="5 11"/>
<comment type="cofactor">
    <cofactor evidence="11">
        <name>Mg(2+)</name>
        <dbReference type="ChEBI" id="CHEBI:18420"/>
    </cofactor>
    <text evidence="11">Binds 1 Mg(2+) ion per subunit. May bind a second metal ion at a regulatory site, or after substrate binding.</text>
</comment>
<dbReference type="InterPro" id="IPR036397">
    <property type="entry name" value="RNaseH_sf"/>
</dbReference>
<dbReference type="PANTHER" id="PTHR10642:SF26">
    <property type="entry name" value="RIBONUCLEASE H1"/>
    <property type="match status" value="1"/>
</dbReference>
<comment type="caution">
    <text evidence="13">The sequence shown here is derived from an EMBL/GenBank/DDBJ whole genome shotgun (WGS) entry which is preliminary data.</text>
</comment>
<dbReference type="PANTHER" id="PTHR10642">
    <property type="entry name" value="RIBONUCLEASE H1"/>
    <property type="match status" value="1"/>
</dbReference>
<keyword evidence="6 11" id="KW-0540">Nuclease</keyword>
<evidence type="ECO:0000256" key="8">
    <source>
        <dbReference type="ARBA" id="ARBA00022759"/>
    </source>
</evidence>
<organism evidence="13 14">
    <name type="scientific">Oceaniferula marina</name>
    <dbReference type="NCBI Taxonomy" id="2748318"/>
    <lineage>
        <taxon>Bacteria</taxon>
        <taxon>Pseudomonadati</taxon>
        <taxon>Verrucomicrobiota</taxon>
        <taxon>Verrucomicrobiia</taxon>
        <taxon>Verrucomicrobiales</taxon>
        <taxon>Verrucomicrobiaceae</taxon>
        <taxon>Oceaniferula</taxon>
    </lineage>
</organism>
<dbReference type="FunFam" id="3.30.420.10:FF:000089">
    <property type="entry name" value="Ribonuclease H"/>
    <property type="match status" value="1"/>
</dbReference>
<dbReference type="InterPro" id="IPR050092">
    <property type="entry name" value="RNase_H"/>
</dbReference>
<dbReference type="GO" id="GO:0000287">
    <property type="term" value="F:magnesium ion binding"/>
    <property type="evidence" value="ECO:0007669"/>
    <property type="project" value="UniProtKB-UniRule"/>
</dbReference>
<keyword evidence="10 11" id="KW-0460">Magnesium</keyword>
<sequence>MKQISIYTDGSSRGNPGPGGFGTLLVYNGHCKELSGGFAKTTNNRMEILAALKGIEALSEPCKITLYSDSKYLIDAMDKGWIHGWRKKGWSRGPNKPLKNADLWQRMSKAVQKHQISWQWVKGHAGHRENERCDALATAAADRKGNPPDPGFEA</sequence>
<evidence type="ECO:0000256" key="3">
    <source>
        <dbReference type="ARBA" id="ARBA00005300"/>
    </source>
</evidence>
<dbReference type="AlphaFoldDB" id="A0A851GM41"/>
<dbReference type="Pfam" id="PF00075">
    <property type="entry name" value="RNase_H"/>
    <property type="match status" value="1"/>
</dbReference>
<dbReference type="Proteomes" id="UP000557872">
    <property type="component" value="Unassembled WGS sequence"/>
</dbReference>
<dbReference type="InterPro" id="IPR002156">
    <property type="entry name" value="RNaseH_domain"/>
</dbReference>
<evidence type="ECO:0000256" key="6">
    <source>
        <dbReference type="ARBA" id="ARBA00022722"/>
    </source>
</evidence>
<keyword evidence="9 11" id="KW-0378">Hydrolase</keyword>
<evidence type="ECO:0000256" key="4">
    <source>
        <dbReference type="ARBA" id="ARBA00011245"/>
    </source>
</evidence>
<comment type="similarity">
    <text evidence="3 11">Belongs to the RNase H family.</text>
</comment>
<gene>
    <name evidence="11 13" type="primary">rnhA</name>
    <name evidence="13" type="ORF">HW115_10940</name>
</gene>
<name>A0A851GM41_9BACT</name>
<dbReference type="GO" id="GO:0005737">
    <property type="term" value="C:cytoplasm"/>
    <property type="evidence" value="ECO:0007669"/>
    <property type="project" value="UniProtKB-SubCell"/>
</dbReference>
<dbReference type="GO" id="GO:0043137">
    <property type="term" value="P:DNA replication, removal of RNA primer"/>
    <property type="evidence" value="ECO:0007669"/>
    <property type="project" value="TreeGrafter"/>
</dbReference>
<evidence type="ECO:0000313" key="14">
    <source>
        <dbReference type="Proteomes" id="UP000557872"/>
    </source>
</evidence>
<keyword evidence="8 11" id="KW-0255">Endonuclease</keyword>
<comment type="subcellular location">
    <subcellularLocation>
        <location evidence="11">Cytoplasm</location>
    </subcellularLocation>
</comment>
<dbReference type="InterPro" id="IPR012337">
    <property type="entry name" value="RNaseH-like_sf"/>
</dbReference>
<evidence type="ECO:0000256" key="5">
    <source>
        <dbReference type="ARBA" id="ARBA00012180"/>
    </source>
</evidence>